<evidence type="ECO:0000256" key="2">
    <source>
        <dbReference type="ARBA" id="ARBA00023125"/>
    </source>
</evidence>
<dbReference type="PROSITE" id="PS00356">
    <property type="entry name" value="HTH_LACI_1"/>
    <property type="match status" value="1"/>
</dbReference>
<dbReference type="SMART" id="SM00354">
    <property type="entry name" value="HTH_LACI"/>
    <property type="match status" value="1"/>
</dbReference>
<proteinExistence type="predicted"/>
<dbReference type="Gene3D" id="3.40.50.2300">
    <property type="match status" value="2"/>
</dbReference>
<dbReference type="CDD" id="cd01392">
    <property type="entry name" value="HTH_LacI"/>
    <property type="match status" value="1"/>
</dbReference>
<feature type="domain" description="HTH lacI-type" evidence="4">
    <location>
        <begin position="5"/>
        <end position="62"/>
    </location>
</feature>
<dbReference type="InterPro" id="IPR010982">
    <property type="entry name" value="Lambda_DNA-bd_dom_sf"/>
</dbReference>
<dbReference type="PANTHER" id="PTHR30146:SF138">
    <property type="entry name" value="TRANSCRIPTIONAL REGULATORY PROTEIN"/>
    <property type="match status" value="1"/>
</dbReference>
<dbReference type="SUPFAM" id="SSF47413">
    <property type="entry name" value="lambda repressor-like DNA-binding domains"/>
    <property type="match status" value="1"/>
</dbReference>
<dbReference type="Proteomes" id="UP000245959">
    <property type="component" value="Unassembled WGS sequence"/>
</dbReference>
<dbReference type="CDD" id="cd06267">
    <property type="entry name" value="PBP1_LacI_sugar_binding-like"/>
    <property type="match status" value="1"/>
</dbReference>
<dbReference type="GeneID" id="78294914"/>
<accession>A0A2U1B412</accession>
<evidence type="ECO:0000313" key="5">
    <source>
        <dbReference type="EMBL" id="PVY43426.1"/>
    </source>
</evidence>
<comment type="caution">
    <text evidence="5">The sequence shown here is derived from an EMBL/GenBank/DDBJ whole genome shotgun (WGS) entry which is preliminary data.</text>
</comment>
<dbReference type="GO" id="GO:0003700">
    <property type="term" value="F:DNA-binding transcription factor activity"/>
    <property type="evidence" value="ECO:0007669"/>
    <property type="project" value="TreeGrafter"/>
</dbReference>
<keyword evidence="3" id="KW-0804">Transcription</keyword>
<name>A0A2U1B412_9BACT</name>
<reference evidence="5 6" key="1">
    <citation type="submission" date="2018-04" db="EMBL/GenBank/DDBJ databases">
        <title>Genomic Encyclopedia of Type Strains, Phase IV (KMG-IV): sequencing the most valuable type-strain genomes for metagenomic binning, comparative biology and taxonomic classification.</title>
        <authorList>
            <person name="Goeker M."/>
        </authorList>
    </citation>
    <scope>NUCLEOTIDE SEQUENCE [LARGE SCALE GENOMIC DNA]</scope>
    <source>
        <strain evidence="5 6">DSM 14823</strain>
    </source>
</reference>
<organism evidence="5 6">
    <name type="scientific">Victivallis vadensis</name>
    <dbReference type="NCBI Taxonomy" id="172901"/>
    <lineage>
        <taxon>Bacteria</taxon>
        <taxon>Pseudomonadati</taxon>
        <taxon>Lentisphaerota</taxon>
        <taxon>Lentisphaeria</taxon>
        <taxon>Victivallales</taxon>
        <taxon>Victivallaceae</taxon>
        <taxon>Victivallis</taxon>
    </lineage>
</organism>
<keyword evidence="1" id="KW-0805">Transcription regulation</keyword>
<gene>
    <name evidence="5" type="ORF">C8D82_109112</name>
</gene>
<keyword evidence="2" id="KW-0238">DNA-binding</keyword>
<dbReference type="AlphaFoldDB" id="A0A2U1B412"/>
<keyword evidence="6" id="KW-1185">Reference proteome</keyword>
<dbReference type="Pfam" id="PF00356">
    <property type="entry name" value="LacI"/>
    <property type="match status" value="1"/>
</dbReference>
<dbReference type="PROSITE" id="PS50932">
    <property type="entry name" value="HTH_LACI_2"/>
    <property type="match status" value="1"/>
</dbReference>
<dbReference type="SUPFAM" id="SSF53822">
    <property type="entry name" value="Periplasmic binding protein-like I"/>
    <property type="match status" value="1"/>
</dbReference>
<sequence length="322" mass="35240">MAARIKLADIAREAGVSVTTVSFYINGKARQYKLSRQTCERIQAAIDRNDFVPNIFARALQCNRTYLIGLLVRGRINTSFWSDIVAGLEEKLAPAGFHLVLSSAHTDAAGELEALREMRRIGVDAYVVSPALDEHGNCVNFEELQKLNGTTPVVVMNSPAEGLTCVYNDESAGGRAAAEYIASTGAERIMIFEDHVGCNFGRIIAFREFFAERGTVVEEVDSPEPVIAAAKQMKVGVFCFSDFLAASLCCRALAEGVRIGEELAVVGYDDLAFLDLLSPRPATVTQCKYELGEAIGEELLRILEQGEPDTARKIVFTPKLHR</sequence>
<evidence type="ECO:0000256" key="1">
    <source>
        <dbReference type="ARBA" id="ARBA00023015"/>
    </source>
</evidence>
<evidence type="ECO:0000313" key="6">
    <source>
        <dbReference type="Proteomes" id="UP000245959"/>
    </source>
</evidence>
<dbReference type="Pfam" id="PF13377">
    <property type="entry name" value="Peripla_BP_3"/>
    <property type="match status" value="1"/>
</dbReference>
<dbReference type="EMBL" id="QEKH01000009">
    <property type="protein sequence ID" value="PVY43426.1"/>
    <property type="molecule type" value="Genomic_DNA"/>
</dbReference>
<dbReference type="InterPro" id="IPR028082">
    <property type="entry name" value="Peripla_BP_I"/>
</dbReference>
<dbReference type="Gene3D" id="1.10.260.40">
    <property type="entry name" value="lambda repressor-like DNA-binding domains"/>
    <property type="match status" value="1"/>
</dbReference>
<evidence type="ECO:0000259" key="4">
    <source>
        <dbReference type="PROSITE" id="PS50932"/>
    </source>
</evidence>
<dbReference type="GO" id="GO:0000976">
    <property type="term" value="F:transcription cis-regulatory region binding"/>
    <property type="evidence" value="ECO:0007669"/>
    <property type="project" value="TreeGrafter"/>
</dbReference>
<protein>
    <submittedName>
        <fullName evidence="5">LacI family transcriptional regulator</fullName>
    </submittedName>
</protein>
<dbReference type="InterPro" id="IPR000843">
    <property type="entry name" value="HTH_LacI"/>
</dbReference>
<evidence type="ECO:0000256" key="3">
    <source>
        <dbReference type="ARBA" id="ARBA00023163"/>
    </source>
</evidence>
<dbReference type="RefSeq" id="WP_116883605.1">
    <property type="nucleotide sequence ID" value="NZ_CAJKCJ010000036.1"/>
</dbReference>
<dbReference type="InterPro" id="IPR046335">
    <property type="entry name" value="LacI/GalR-like_sensor"/>
</dbReference>
<dbReference type="PANTHER" id="PTHR30146">
    <property type="entry name" value="LACI-RELATED TRANSCRIPTIONAL REPRESSOR"/>
    <property type="match status" value="1"/>
</dbReference>